<evidence type="ECO:0000259" key="2">
    <source>
        <dbReference type="Pfam" id="PF00266"/>
    </source>
</evidence>
<dbReference type="InterPro" id="IPR000192">
    <property type="entry name" value="Aminotrans_V_dom"/>
</dbReference>
<feature type="region of interest" description="Disordered" evidence="1">
    <location>
        <begin position="740"/>
        <end position="767"/>
    </location>
</feature>
<protein>
    <recommendedName>
        <fullName evidence="2">Aminotransferase class V domain-containing protein</fullName>
    </recommendedName>
</protein>
<feature type="region of interest" description="Disordered" evidence="1">
    <location>
        <begin position="685"/>
        <end position="726"/>
    </location>
</feature>
<evidence type="ECO:0000313" key="4">
    <source>
        <dbReference type="Proteomes" id="UP001190700"/>
    </source>
</evidence>
<keyword evidence="4" id="KW-1185">Reference proteome</keyword>
<dbReference type="InterPro" id="IPR015421">
    <property type="entry name" value="PyrdxlP-dep_Trfase_major"/>
</dbReference>
<organism evidence="3 4">
    <name type="scientific">Cymbomonas tetramitiformis</name>
    <dbReference type="NCBI Taxonomy" id="36881"/>
    <lineage>
        <taxon>Eukaryota</taxon>
        <taxon>Viridiplantae</taxon>
        <taxon>Chlorophyta</taxon>
        <taxon>Pyramimonadophyceae</taxon>
        <taxon>Pyramimonadales</taxon>
        <taxon>Pyramimonadaceae</taxon>
        <taxon>Cymbomonas</taxon>
    </lineage>
</organism>
<dbReference type="InterPro" id="IPR015424">
    <property type="entry name" value="PyrdxlP-dep_Trfase"/>
</dbReference>
<name>A0AAE0BUN5_9CHLO</name>
<dbReference type="PANTHER" id="PTHR43686">
    <property type="entry name" value="SULFURTRANSFERASE-RELATED"/>
    <property type="match status" value="1"/>
</dbReference>
<proteinExistence type="predicted"/>
<dbReference type="InterPro" id="IPR015422">
    <property type="entry name" value="PyrdxlP-dep_Trfase_small"/>
</dbReference>
<dbReference type="EMBL" id="LGRX02033201">
    <property type="protein sequence ID" value="KAK3242284.1"/>
    <property type="molecule type" value="Genomic_DNA"/>
</dbReference>
<accession>A0AAE0BUN5</accession>
<dbReference type="SUPFAM" id="SSF52402">
    <property type="entry name" value="Adenine nucleotide alpha hydrolases-like"/>
    <property type="match status" value="1"/>
</dbReference>
<dbReference type="Gene3D" id="3.90.1150.10">
    <property type="entry name" value="Aspartate Aminotransferase, domain 1"/>
    <property type="match status" value="1"/>
</dbReference>
<dbReference type="PANTHER" id="PTHR43686:SF1">
    <property type="entry name" value="AMINOTRAN_5 DOMAIN-CONTAINING PROTEIN"/>
    <property type="match status" value="1"/>
</dbReference>
<dbReference type="InterPro" id="IPR014729">
    <property type="entry name" value="Rossmann-like_a/b/a_fold"/>
</dbReference>
<dbReference type="Pfam" id="PF00266">
    <property type="entry name" value="Aminotran_5"/>
    <property type="match status" value="1"/>
</dbReference>
<dbReference type="SUPFAM" id="SSF53383">
    <property type="entry name" value="PLP-dependent transferases"/>
    <property type="match status" value="1"/>
</dbReference>
<dbReference type="Proteomes" id="UP001190700">
    <property type="component" value="Unassembled WGS sequence"/>
</dbReference>
<feature type="domain" description="Aminotransferase class V" evidence="2">
    <location>
        <begin position="105"/>
        <end position="454"/>
    </location>
</feature>
<dbReference type="Gene3D" id="3.40.50.620">
    <property type="entry name" value="HUPs"/>
    <property type="match status" value="1"/>
</dbReference>
<evidence type="ECO:0000256" key="1">
    <source>
        <dbReference type="SAM" id="MobiDB-lite"/>
    </source>
</evidence>
<sequence>MPSLACSDGACSEASPSFEGGPVKERPPLAYGERVFDFGLVPDTLSVGAPEARQHDEGTVLIEKIRNSIIGANEVYTTPYGERRVVYCDHIASGRPLGFIEDFLRNQVLTLYGNTHTTTSITGMQTTFFRAEARQLIKGAVNASEEDALIFVGSGATCAVARLVSVLHLEDYAHDAAGRAVVFTSFFEHHSNLLPWREAPVDVVLVKEDANGLLDLADLERLLVQYASRPLKVGTFSAASNVTGILTDQDAVAACLHRHGALACFDFACAAPYVKIDMNPVIPGTHKDAVFISPHKLMGGTSTPGILVAKRTLFTARSPSVPGGGSVFFVTDGRQRYLKEVEEREEAGTPDIVGSVRAGLAFQLKRQVGQQVIDSREAGWASSAMRQLSALSDTVRVLGPGIEAAPRLPVIAFVVRHPATGMLLHHNFVAALLNDLFGIQARGGCMCAAPYTFRLLGISEALASRMEMAMLDAKGAGDETLLPRERDRLRTSRELLRPGFVRVSFHYSDSEATVNFVLEAIKMVAERGWSCLPQYNFNERTGEWKHRRQPGITKRTRRWLATSWTSTLPQEKEQMLGAAEEDGTPGLEEYYRNTLSQARGVLDACEASPGLDLPHSSTLKGLGSAAAAIAEQELLLDESELDLRWFLYPSEALRLLAAPGHAPSTPLPTFNVPFAVRQYSPEVTETQSCEAEDVSASRPAGLAGAAVEAEDVTPQSPGASGADPTEVRAEVAEEMLFEWSPEDEEGAADSTLEGSECSAGPGGTLPDGVMPQRRGWTWHEPPKAVIKPTEDAVKDHVMIRNGDRVLVGLSGGKDSLSLVHVMRYLQRRCRLSGSPM</sequence>
<dbReference type="AlphaFoldDB" id="A0AAE0BUN5"/>
<feature type="region of interest" description="Disordered" evidence="1">
    <location>
        <begin position="1"/>
        <end position="24"/>
    </location>
</feature>
<evidence type="ECO:0000313" key="3">
    <source>
        <dbReference type="EMBL" id="KAK3242284.1"/>
    </source>
</evidence>
<dbReference type="Gene3D" id="3.40.640.10">
    <property type="entry name" value="Type I PLP-dependent aspartate aminotransferase-like (Major domain)"/>
    <property type="match status" value="1"/>
</dbReference>
<gene>
    <name evidence="3" type="ORF">CYMTET_48020</name>
</gene>
<comment type="caution">
    <text evidence="3">The sequence shown here is derived from an EMBL/GenBank/DDBJ whole genome shotgun (WGS) entry which is preliminary data.</text>
</comment>
<reference evidence="3 4" key="1">
    <citation type="journal article" date="2015" name="Genome Biol. Evol.">
        <title>Comparative Genomics of a Bacterivorous Green Alga Reveals Evolutionary Causalities and Consequences of Phago-Mixotrophic Mode of Nutrition.</title>
        <authorList>
            <person name="Burns J.A."/>
            <person name="Paasch A."/>
            <person name="Narechania A."/>
            <person name="Kim E."/>
        </authorList>
    </citation>
    <scope>NUCLEOTIDE SEQUENCE [LARGE SCALE GENOMIC DNA]</scope>
    <source>
        <strain evidence="3 4">PLY_AMNH</strain>
    </source>
</reference>